<dbReference type="PANTHER" id="PTHR38011:SF12">
    <property type="entry name" value="BIFUNCTIONAL DEAMINASE-REDUCTASE DOMAIN PROTEIN"/>
    <property type="match status" value="1"/>
</dbReference>
<accession>A0A6G4WDX3</accession>
<evidence type="ECO:0000313" key="3">
    <source>
        <dbReference type="Proteomes" id="UP001642900"/>
    </source>
</evidence>
<dbReference type="Gene3D" id="3.40.430.10">
    <property type="entry name" value="Dihydrofolate Reductase, subunit A"/>
    <property type="match status" value="1"/>
</dbReference>
<dbReference type="Proteomes" id="UP001642900">
    <property type="component" value="Unassembled WGS sequence"/>
</dbReference>
<reference evidence="2 3" key="1">
    <citation type="submission" date="2020-02" db="EMBL/GenBank/DDBJ databases">
        <title>Genome sequence of strain CCNWXJ40-4.</title>
        <authorList>
            <person name="Gao J."/>
            <person name="Sun J."/>
        </authorList>
    </citation>
    <scope>NUCLEOTIDE SEQUENCE [LARGE SCALE GENOMIC DNA]</scope>
    <source>
        <strain evidence="2 3">CCNWXJ 40-4</strain>
    </source>
</reference>
<name>A0A6G4WDX3_9HYPH</name>
<dbReference type="EMBL" id="JAAKZF010000019">
    <property type="protein sequence ID" value="NGO52538.1"/>
    <property type="molecule type" value="Genomic_DNA"/>
</dbReference>
<dbReference type="InterPro" id="IPR024072">
    <property type="entry name" value="DHFR-like_dom_sf"/>
</dbReference>
<dbReference type="GO" id="GO:0008703">
    <property type="term" value="F:5-amino-6-(5-phosphoribosylamino)uracil reductase activity"/>
    <property type="evidence" value="ECO:0007669"/>
    <property type="project" value="InterPro"/>
</dbReference>
<keyword evidence="3" id="KW-1185">Reference proteome</keyword>
<gene>
    <name evidence="2" type="ORF">G6N73_15360</name>
</gene>
<dbReference type="AlphaFoldDB" id="A0A6G4WDX3"/>
<evidence type="ECO:0000259" key="1">
    <source>
        <dbReference type="Pfam" id="PF01872"/>
    </source>
</evidence>
<dbReference type="InterPro" id="IPR002734">
    <property type="entry name" value="RibDG_C"/>
</dbReference>
<proteinExistence type="predicted"/>
<comment type="caution">
    <text evidence="2">The sequence shown here is derived from an EMBL/GenBank/DDBJ whole genome shotgun (WGS) entry which is preliminary data.</text>
</comment>
<dbReference type="GO" id="GO:0009231">
    <property type="term" value="P:riboflavin biosynthetic process"/>
    <property type="evidence" value="ECO:0007669"/>
    <property type="project" value="InterPro"/>
</dbReference>
<evidence type="ECO:0000313" key="2">
    <source>
        <dbReference type="EMBL" id="NGO52538.1"/>
    </source>
</evidence>
<dbReference type="Pfam" id="PF01872">
    <property type="entry name" value="RibD_C"/>
    <property type="match status" value="1"/>
</dbReference>
<organism evidence="2 3">
    <name type="scientific">Allomesorhizobium camelthorni</name>
    <dbReference type="NCBI Taxonomy" id="475069"/>
    <lineage>
        <taxon>Bacteria</taxon>
        <taxon>Pseudomonadati</taxon>
        <taxon>Pseudomonadota</taxon>
        <taxon>Alphaproteobacteria</taxon>
        <taxon>Hyphomicrobiales</taxon>
        <taxon>Phyllobacteriaceae</taxon>
        <taxon>Allomesorhizobium</taxon>
    </lineage>
</organism>
<dbReference type="InterPro" id="IPR050765">
    <property type="entry name" value="Riboflavin_Biosynth_HTPR"/>
</dbReference>
<dbReference type="RefSeq" id="WP_165029024.1">
    <property type="nucleotide sequence ID" value="NZ_JAAKZF010000019.1"/>
</dbReference>
<dbReference type="SUPFAM" id="SSF53597">
    <property type="entry name" value="Dihydrofolate reductase-like"/>
    <property type="match status" value="1"/>
</dbReference>
<sequence>MTKVVLSFSMSLDGFVAGPDVGTDEPMGRGGERLHDWLFKSSSEIDAEKAQEISQRVGATIVGRRTFDVGIGPWEDTPYPVPSFVLTHEKREPLAMKSGVFTFVTDGIESALSRARAAAGDEDIVVMGADTARQYVAAGLADEIVIQMVPVLMGKGTKLFDQLEDRQIELTQVSAVQSPSVTHLIYRLTKDSER</sequence>
<dbReference type="PANTHER" id="PTHR38011">
    <property type="entry name" value="DIHYDROFOLATE REDUCTASE FAMILY PROTEIN (AFU_ORTHOLOGUE AFUA_8G06820)"/>
    <property type="match status" value="1"/>
</dbReference>
<feature type="domain" description="Bacterial bifunctional deaminase-reductase C-terminal" evidence="1">
    <location>
        <begin position="3"/>
        <end position="180"/>
    </location>
</feature>
<protein>
    <submittedName>
        <fullName evidence="2">Dihydrofolate reductase</fullName>
    </submittedName>
</protein>